<name>A0AA36D2C7_9BILA</name>
<dbReference type="Gene3D" id="3.30.540.10">
    <property type="entry name" value="Fructose-1,6-Bisphosphatase, subunit A, domain 1"/>
    <property type="match status" value="1"/>
</dbReference>
<comment type="similarity">
    <text evidence="5">Belongs to the inositol monophosphatase superfamily.</text>
</comment>
<protein>
    <recommendedName>
        <fullName evidence="6">inositol-phosphate phosphatase</fullName>
        <ecNumber evidence="6">3.1.3.25</ecNumber>
    </recommendedName>
    <alternativeName>
        <fullName evidence="14">Inositol-1(or 4)-monophosphatase 3</fullName>
    </alternativeName>
    <alternativeName>
        <fullName evidence="13">Myo-inositol monophosphatase A3</fullName>
    </alternativeName>
</protein>
<dbReference type="InterPro" id="IPR020550">
    <property type="entry name" value="Inositol_monophosphatase_CS"/>
</dbReference>
<keyword evidence="12 16" id="KW-0472">Membrane</keyword>
<evidence type="ECO:0000256" key="5">
    <source>
        <dbReference type="ARBA" id="ARBA00009759"/>
    </source>
</evidence>
<evidence type="ECO:0000256" key="8">
    <source>
        <dbReference type="ARBA" id="ARBA00022723"/>
    </source>
</evidence>
<dbReference type="EC" id="3.1.3.25" evidence="6"/>
<dbReference type="PANTHER" id="PTHR43028:SF4">
    <property type="entry name" value="INOSITOL MONOPHOSPHATASE 3"/>
    <property type="match status" value="1"/>
</dbReference>
<evidence type="ECO:0000256" key="4">
    <source>
        <dbReference type="ARBA" id="ARBA00005152"/>
    </source>
</evidence>
<feature type="binding site" evidence="15">
    <location>
        <position position="208"/>
    </location>
    <ligand>
        <name>Mg(2+)</name>
        <dbReference type="ChEBI" id="CHEBI:18420"/>
        <label>1</label>
        <note>catalytic</note>
    </ligand>
</feature>
<evidence type="ECO:0000256" key="6">
    <source>
        <dbReference type="ARBA" id="ARBA00013106"/>
    </source>
</evidence>
<dbReference type="Proteomes" id="UP001177023">
    <property type="component" value="Unassembled WGS sequence"/>
</dbReference>
<evidence type="ECO:0000256" key="13">
    <source>
        <dbReference type="ARBA" id="ARBA00042119"/>
    </source>
</evidence>
<dbReference type="Pfam" id="PF00459">
    <property type="entry name" value="Inositol_P"/>
    <property type="match status" value="1"/>
</dbReference>
<feature type="non-terminal residue" evidence="17">
    <location>
        <position position="445"/>
    </location>
</feature>
<comment type="cofactor">
    <cofactor evidence="2 15">
        <name>Mg(2+)</name>
        <dbReference type="ChEBI" id="CHEBI:18420"/>
    </cofactor>
</comment>
<evidence type="ECO:0000256" key="15">
    <source>
        <dbReference type="PIRSR" id="PIRSR600760-2"/>
    </source>
</evidence>
<accession>A0AA36D2C7</accession>
<evidence type="ECO:0000256" key="7">
    <source>
        <dbReference type="ARBA" id="ARBA00022692"/>
    </source>
</evidence>
<evidence type="ECO:0000256" key="16">
    <source>
        <dbReference type="SAM" id="Phobius"/>
    </source>
</evidence>
<dbReference type="GO" id="GO:0016020">
    <property type="term" value="C:membrane"/>
    <property type="evidence" value="ECO:0007669"/>
    <property type="project" value="UniProtKB-SubCell"/>
</dbReference>
<feature type="binding site" evidence="15">
    <location>
        <position position="387"/>
    </location>
    <ligand>
        <name>Mg(2+)</name>
        <dbReference type="ChEBI" id="CHEBI:18420"/>
        <label>1</label>
        <note>catalytic</note>
    </ligand>
</feature>
<dbReference type="SUPFAM" id="SSF56655">
    <property type="entry name" value="Carbohydrate phosphatase"/>
    <property type="match status" value="1"/>
</dbReference>
<evidence type="ECO:0000256" key="9">
    <source>
        <dbReference type="ARBA" id="ARBA00022801"/>
    </source>
</evidence>
<keyword evidence="18" id="KW-1185">Reference proteome</keyword>
<dbReference type="Gene3D" id="3.40.190.80">
    <property type="match status" value="1"/>
</dbReference>
<reference evidence="17" key="1">
    <citation type="submission" date="2023-06" db="EMBL/GenBank/DDBJ databases">
        <authorList>
            <person name="Delattre M."/>
        </authorList>
    </citation>
    <scope>NUCLEOTIDE SEQUENCE</scope>
    <source>
        <strain evidence="17">AF72</strain>
    </source>
</reference>
<keyword evidence="11 16" id="KW-1133">Transmembrane helix</keyword>
<dbReference type="AlphaFoldDB" id="A0AA36D2C7"/>
<dbReference type="GO" id="GO:0008254">
    <property type="term" value="F:3'-nucleotidase activity"/>
    <property type="evidence" value="ECO:0007669"/>
    <property type="project" value="TreeGrafter"/>
</dbReference>
<keyword evidence="9" id="KW-0378">Hydrolase</keyword>
<dbReference type="PROSITE" id="PS00630">
    <property type="entry name" value="IMP_2"/>
    <property type="match status" value="1"/>
</dbReference>
<evidence type="ECO:0000256" key="3">
    <source>
        <dbReference type="ARBA" id="ARBA00004167"/>
    </source>
</evidence>
<evidence type="ECO:0000256" key="1">
    <source>
        <dbReference type="ARBA" id="ARBA00001033"/>
    </source>
</evidence>
<comment type="subcellular location">
    <subcellularLocation>
        <location evidence="3">Membrane</location>
        <topology evidence="3">Single-pass membrane protein</topology>
    </subcellularLocation>
</comment>
<feature type="binding site" evidence="15">
    <location>
        <position position="257"/>
    </location>
    <ligand>
        <name>Mg(2+)</name>
        <dbReference type="ChEBI" id="CHEBI:18420"/>
        <label>1</label>
        <note>catalytic</note>
    </ligand>
</feature>
<gene>
    <name evidence="17" type="ORF">MSPICULIGERA_LOCUS16568</name>
</gene>
<dbReference type="EMBL" id="CATQJA010002653">
    <property type="protein sequence ID" value="CAJ0578309.1"/>
    <property type="molecule type" value="Genomic_DNA"/>
</dbReference>
<evidence type="ECO:0000256" key="12">
    <source>
        <dbReference type="ARBA" id="ARBA00023136"/>
    </source>
</evidence>
<feature type="binding site" evidence="15">
    <location>
        <position position="258"/>
    </location>
    <ligand>
        <name>Mg(2+)</name>
        <dbReference type="ChEBI" id="CHEBI:18420"/>
        <label>1</label>
        <note>catalytic</note>
    </ligand>
</feature>
<comment type="catalytic activity">
    <reaction evidence="1">
        <text>a myo-inositol phosphate + H2O = myo-inositol + phosphate</text>
        <dbReference type="Rhea" id="RHEA:24056"/>
        <dbReference type="ChEBI" id="CHEBI:15377"/>
        <dbReference type="ChEBI" id="CHEBI:17268"/>
        <dbReference type="ChEBI" id="CHEBI:43474"/>
        <dbReference type="ChEBI" id="CHEBI:84139"/>
        <dbReference type="EC" id="3.1.3.25"/>
    </reaction>
</comment>
<dbReference type="GO" id="GO:0052834">
    <property type="term" value="F:inositol monophosphate phosphatase activity"/>
    <property type="evidence" value="ECO:0007669"/>
    <property type="project" value="UniProtKB-EC"/>
</dbReference>
<keyword evidence="7 16" id="KW-0812">Transmembrane</keyword>
<dbReference type="PANTHER" id="PTHR43028">
    <property type="entry name" value="3'(2'),5'-BISPHOSPHATE NUCLEOTIDASE 1"/>
    <property type="match status" value="1"/>
</dbReference>
<evidence type="ECO:0000256" key="11">
    <source>
        <dbReference type="ARBA" id="ARBA00022989"/>
    </source>
</evidence>
<dbReference type="FunFam" id="3.30.540.10:FF:000012">
    <property type="entry name" value="Blast:Putative inositol monophosphatase 3"/>
    <property type="match status" value="1"/>
</dbReference>
<sequence length="445" mass="49907">MFIATIIASTSAQPHPANEEARAGSPRTIWQSRFLHQISKQTTTEQQLILSLDRAFTHIILDDSDREVDVEMFSSRSSYREKRGLLMPRNYGDSWWSKMQVHFHAKNTITLIVAVGFIYLAYLIFFASGDGFPEIDIDVKDIINYAVLAAEVGGHAVYSIANEKALSIQQKGLTDEGKAELLTQADLISNFLILDTLKRFPHLNIITEEKDSTITETEAEPYRTDKYAAWLEVRNALEKFPSHRYALGDVQIYVDPLDATQEYTEGLTQYVTVMTCITVKDEPIFGAIYRPFFNETIVGLRDWGVMRVLHRDNDVPLVEKVVLKPEETRKTIVVSRSHAGAVEELAKAAFGEGYTVEPAGGSGYKTLRVLNGTAEMYVHQTAIKKWDTCAGDALLRAVGGSMLDLEGEPLKYGATSEILNKKGLIATAQMPYTYYQKLKPHVKLP</sequence>
<proteinExistence type="inferred from homology"/>
<dbReference type="GO" id="GO:0005737">
    <property type="term" value="C:cytoplasm"/>
    <property type="evidence" value="ECO:0007669"/>
    <property type="project" value="UniProtKB-ARBA"/>
</dbReference>
<evidence type="ECO:0000256" key="2">
    <source>
        <dbReference type="ARBA" id="ARBA00001946"/>
    </source>
</evidence>
<evidence type="ECO:0000256" key="10">
    <source>
        <dbReference type="ARBA" id="ARBA00022842"/>
    </source>
</evidence>
<feature type="binding site" evidence="15">
    <location>
        <position position="255"/>
    </location>
    <ligand>
        <name>Mg(2+)</name>
        <dbReference type="ChEBI" id="CHEBI:18420"/>
        <label>1</label>
        <note>catalytic</note>
    </ligand>
</feature>
<dbReference type="GO" id="GO:0012505">
    <property type="term" value="C:endomembrane system"/>
    <property type="evidence" value="ECO:0007669"/>
    <property type="project" value="TreeGrafter"/>
</dbReference>
<evidence type="ECO:0000313" key="17">
    <source>
        <dbReference type="EMBL" id="CAJ0578309.1"/>
    </source>
</evidence>
<feature type="transmembrane region" description="Helical" evidence="16">
    <location>
        <begin position="108"/>
        <end position="127"/>
    </location>
</feature>
<keyword evidence="10 15" id="KW-0460">Magnesium</keyword>
<evidence type="ECO:0000313" key="18">
    <source>
        <dbReference type="Proteomes" id="UP001177023"/>
    </source>
</evidence>
<comment type="caution">
    <text evidence="17">The sequence shown here is derived from an EMBL/GenBank/DDBJ whole genome shotgun (WGS) entry which is preliminary data.</text>
</comment>
<evidence type="ECO:0000256" key="14">
    <source>
        <dbReference type="ARBA" id="ARBA00042949"/>
    </source>
</evidence>
<dbReference type="GO" id="GO:0046854">
    <property type="term" value="P:phosphatidylinositol phosphate biosynthetic process"/>
    <property type="evidence" value="ECO:0007669"/>
    <property type="project" value="InterPro"/>
</dbReference>
<dbReference type="InterPro" id="IPR050725">
    <property type="entry name" value="CysQ/Inositol_MonoPase"/>
</dbReference>
<dbReference type="GO" id="GO:0046872">
    <property type="term" value="F:metal ion binding"/>
    <property type="evidence" value="ECO:0007669"/>
    <property type="project" value="UniProtKB-KW"/>
</dbReference>
<dbReference type="InterPro" id="IPR000760">
    <property type="entry name" value="Inositol_monophosphatase-like"/>
</dbReference>
<organism evidence="17 18">
    <name type="scientific">Mesorhabditis spiculigera</name>
    <dbReference type="NCBI Taxonomy" id="96644"/>
    <lineage>
        <taxon>Eukaryota</taxon>
        <taxon>Metazoa</taxon>
        <taxon>Ecdysozoa</taxon>
        <taxon>Nematoda</taxon>
        <taxon>Chromadorea</taxon>
        <taxon>Rhabditida</taxon>
        <taxon>Rhabditina</taxon>
        <taxon>Rhabditomorpha</taxon>
        <taxon>Rhabditoidea</taxon>
        <taxon>Rhabditidae</taxon>
        <taxon>Mesorhabditinae</taxon>
        <taxon>Mesorhabditis</taxon>
    </lineage>
</organism>
<keyword evidence="8 15" id="KW-0479">Metal-binding</keyword>
<comment type="pathway">
    <text evidence="4">Polyol metabolism; myo-inositol biosynthesis; myo-inositol from D-glucose 6-phosphate: step 2/2.</text>
</comment>